<dbReference type="RefSeq" id="WP_058466844.1">
    <property type="nucleotide sequence ID" value="NZ_CAAAIX010000016.1"/>
</dbReference>
<dbReference type="STRING" id="464.Lgor_0328"/>
<name>A0A377GKS8_9GAMM</name>
<dbReference type="Proteomes" id="UP000186808">
    <property type="component" value="Unassembled WGS sequence"/>
</dbReference>
<gene>
    <name evidence="2" type="ORF">NCTC11401_02193</name>
    <name evidence="1" type="ORF">SAMN05421777_11793</name>
</gene>
<sequence length="349" mass="40035">MLKKLDSNLSKQKIILFIPFTASENNFSLYMRALDWRYNLKTSVGKSDKTPNIIIYRHPDENEEEYEYYDQAQFSFTQENLGDNAIIYILADGTGDPDHVININQAYYQYLSQEPYELSIHAVAWRMKQCGLTPSLAQNTKAINLFICDENNTNDQLAVYFAQGLGEHYKDVTINYYSATVHVPQLVSLNGVDYETKKLAYFHSNATVKVGYAHEHKHTLKVSDSLMQKESPHATDTDSLKSKARALPTFRELTSAASSLSIEEIPDSESTQNSLAQEPQSIIFPDDESDIEYEEADCITLKYQHTISTQSTALIVWQDRSIISFFKYVHQVDKKDKEELRDNLNLFML</sequence>
<organism evidence="2 4">
    <name type="scientific">Fluoribacter gormanii</name>
    <dbReference type="NCBI Taxonomy" id="464"/>
    <lineage>
        <taxon>Bacteria</taxon>
        <taxon>Pseudomonadati</taxon>
        <taxon>Pseudomonadota</taxon>
        <taxon>Gammaproteobacteria</taxon>
        <taxon>Legionellales</taxon>
        <taxon>Legionellaceae</taxon>
        <taxon>Fluoribacter</taxon>
    </lineage>
</organism>
<evidence type="ECO:0000313" key="4">
    <source>
        <dbReference type="Proteomes" id="UP000254374"/>
    </source>
</evidence>
<dbReference type="EMBL" id="FTNL01000017">
    <property type="protein sequence ID" value="SIR63394.1"/>
    <property type="molecule type" value="Genomic_DNA"/>
</dbReference>
<reference evidence="1 3" key="1">
    <citation type="submission" date="2017-01" db="EMBL/GenBank/DDBJ databases">
        <authorList>
            <person name="Varghese N."/>
            <person name="Submissions S."/>
        </authorList>
    </citation>
    <scope>NUCLEOTIDE SEQUENCE [LARGE SCALE GENOMIC DNA]</scope>
    <source>
        <strain evidence="1 3">ATCC 33342</strain>
    </source>
</reference>
<keyword evidence="3" id="KW-1185">Reference proteome</keyword>
<dbReference type="Proteomes" id="UP000254374">
    <property type="component" value="Unassembled WGS sequence"/>
</dbReference>
<dbReference type="EMBL" id="UGGV01000001">
    <property type="protein sequence ID" value="STO25358.1"/>
    <property type="molecule type" value="Genomic_DNA"/>
</dbReference>
<dbReference type="OrthoDB" id="5653784at2"/>
<evidence type="ECO:0000313" key="2">
    <source>
        <dbReference type="EMBL" id="STO25358.1"/>
    </source>
</evidence>
<accession>A0A377GKS8</accession>
<proteinExistence type="predicted"/>
<reference evidence="2 4" key="2">
    <citation type="submission" date="2018-06" db="EMBL/GenBank/DDBJ databases">
        <authorList>
            <consortium name="Pathogen Informatics"/>
            <person name="Doyle S."/>
        </authorList>
    </citation>
    <scope>NUCLEOTIDE SEQUENCE [LARGE SCALE GENOMIC DNA]</scope>
    <source>
        <strain evidence="2 4">NCTC11401</strain>
    </source>
</reference>
<dbReference type="AlphaFoldDB" id="A0A377GKS8"/>
<evidence type="ECO:0000313" key="3">
    <source>
        <dbReference type="Proteomes" id="UP000186808"/>
    </source>
</evidence>
<protein>
    <submittedName>
        <fullName evidence="2">Uncharacterized protein</fullName>
    </submittedName>
</protein>
<evidence type="ECO:0000313" key="1">
    <source>
        <dbReference type="EMBL" id="SIR63394.1"/>
    </source>
</evidence>